<dbReference type="RefSeq" id="WP_152586985.1">
    <property type="nucleotide sequence ID" value="NZ_CP045423.1"/>
</dbReference>
<protein>
    <submittedName>
        <fullName evidence="1">Uncharacterized protein</fullName>
    </submittedName>
</protein>
<accession>A0A5P9JYL9</accession>
<dbReference type="KEGG" id="mico:GDR74_14580"/>
<organism evidence="1 2">
    <name type="scientific">Microvirga thermotolerans</name>
    <dbReference type="NCBI Taxonomy" id="2651334"/>
    <lineage>
        <taxon>Bacteria</taxon>
        <taxon>Pseudomonadati</taxon>
        <taxon>Pseudomonadota</taxon>
        <taxon>Alphaproteobacteria</taxon>
        <taxon>Hyphomicrobiales</taxon>
        <taxon>Methylobacteriaceae</taxon>
        <taxon>Microvirga</taxon>
    </lineage>
</organism>
<reference evidence="1 2" key="1">
    <citation type="submission" date="2019-10" db="EMBL/GenBank/DDBJ databases">
        <title>Isolation, Identification of Microvirga thermotolerans HR1, a novel thermophilic bacterium and Comparative Genomics of the genus Microvirga.</title>
        <authorList>
            <person name="Li J."/>
            <person name="Zhang W."/>
            <person name="Lin M."/>
            <person name="Wang J."/>
        </authorList>
    </citation>
    <scope>NUCLEOTIDE SEQUENCE [LARGE SCALE GENOMIC DNA]</scope>
    <source>
        <strain evidence="1 2">HR1</strain>
    </source>
</reference>
<gene>
    <name evidence="1" type="ORF">GDR74_14580</name>
</gene>
<evidence type="ECO:0000313" key="1">
    <source>
        <dbReference type="EMBL" id="QFU17349.1"/>
    </source>
</evidence>
<dbReference type="AlphaFoldDB" id="A0A5P9JYL9"/>
<name>A0A5P9JYL9_9HYPH</name>
<keyword evidence="2" id="KW-1185">Reference proteome</keyword>
<evidence type="ECO:0000313" key="2">
    <source>
        <dbReference type="Proteomes" id="UP000325614"/>
    </source>
</evidence>
<sequence length="157" mass="17128">MFQLWKARRGRRIALAILRPLVEGTEARLGRIPSAAWHDAYIVGFLSMLASLEARAALGGSIGSLALGLIQCETIADLSGEAPGIHGEEIMNLSTEGDRRFLEGCSQAAIFHVARQRSRLGSTAVPGDTWESCGCHLQDDLLQLWRDVFEERVAALL</sequence>
<dbReference type="EMBL" id="CP045423">
    <property type="protein sequence ID" value="QFU17349.1"/>
    <property type="molecule type" value="Genomic_DNA"/>
</dbReference>
<dbReference type="Proteomes" id="UP000325614">
    <property type="component" value="Chromosome"/>
</dbReference>
<proteinExistence type="predicted"/>